<dbReference type="EMBL" id="JALJOQ010000021">
    <property type="protein sequence ID" value="KAK9809343.1"/>
    <property type="molecule type" value="Genomic_DNA"/>
</dbReference>
<feature type="compositionally biased region" description="Basic and acidic residues" evidence="6">
    <location>
        <begin position="462"/>
        <end position="487"/>
    </location>
</feature>
<dbReference type="AlphaFoldDB" id="A0AAW1PHL4"/>
<evidence type="ECO:0000256" key="5">
    <source>
        <dbReference type="SAM" id="Coils"/>
    </source>
</evidence>
<evidence type="ECO:0000313" key="9">
    <source>
        <dbReference type="Proteomes" id="UP001465755"/>
    </source>
</evidence>
<feature type="region of interest" description="Disordered" evidence="6">
    <location>
        <begin position="570"/>
        <end position="609"/>
    </location>
</feature>
<proteinExistence type="inferred from homology"/>
<evidence type="ECO:0000256" key="3">
    <source>
        <dbReference type="ARBA" id="ARBA00022490"/>
    </source>
</evidence>
<name>A0AAW1PHL4_9CHLO</name>
<dbReference type="GO" id="GO:0005874">
    <property type="term" value="C:microtubule"/>
    <property type="evidence" value="ECO:0007669"/>
    <property type="project" value="InterPro"/>
</dbReference>
<evidence type="ECO:0000256" key="6">
    <source>
        <dbReference type="SAM" id="MobiDB-lite"/>
    </source>
</evidence>
<comment type="caution">
    <text evidence="8">The sequence shown here is derived from an EMBL/GenBank/DDBJ whole genome shotgun (WGS) entry which is preliminary data.</text>
</comment>
<sequence length="609" mass="65536">MDVRFEFDAPRFYDFQAMLATNCSPGTAHDTWFATQGPSGLATPQAVLADIDAAAGRVAAEVRAETERGLTAVSGEPHTQPLDPKVDEALVSLQSADKPMLQPNIVTSWAHRDTAGLTACKSGHGMLTRAAAAGRQEAASAPVNPVAKPAADQDANSKAARQASMGKRKRADIEQKSSMQDGLALQPTGTTASGHGQGGASLLIEQHFAAPLTQPREPRLATSKRQRTQPPTEVAAGEWKSLAQRVAEFHQNEKPPQRSCIFTERGAPSAPTLAQAPSFATDGRMRGSRFMSQEETEAEAIAAHPPFQARPFDLGLGQSCGGAQAVQPKPPTEAQSPALRTKTRSGLRLPPAVPAAREFHAQPLDRRILAGPAWQPQPSEQVLTVSQAPNLTTTARALQAEAAKGASADDMGADQDREMDGKHEAFRALGFVPETNARRQLLPPLAMPLLTEPQPFSLASQQRHEQARSQHQDRLEAEAQAAREHAQFKAQPLPQPGPVFVPQPSDKELTAALDFPSASATRSMHRAQFNDEVAHKQQLLEAAKKQEAERLAEEEAAAVKALRKTMVFKATKAPAPSSSKPAKKAPAPKRVCRPRSPKLKTRLRSRTRR</sequence>
<feature type="domain" description="TPX2 C-terminal" evidence="7">
    <location>
        <begin position="460"/>
        <end position="510"/>
    </location>
</feature>
<feature type="compositionally biased region" description="Low complexity" evidence="6">
    <location>
        <begin position="131"/>
        <end position="141"/>
    </location>
</feature>
<dbReference type="Proteomes" id="UP001465755">
    <property type="component" value="Unassembled WGS sequence"/>
</dbReference>
<keyword evidence="3" id="KW-0963">Cytoplasm</keyword>
<evidence type="ECO:0000256" key="2">
    <source>
        <dbReference type="ARBA" id="ARBA00005885"/>
    </source>
</evidence>
<comment type="subcellular location">
    <subcellularLocation>
        <location evidence="1">Cytoplasm</location>
        <location evidence="1">Cytoskeleton</location>
    </subcellularLocation>
</comment>
<keyword evidence="9" id="KW-1185">Reference proteome</keyword>
<feature type="region of interest" description="Disordered" evidence="6">
    <location>
        <begin position="131"/>
        <end position="198"/>
    </location>
</feature>
<feature type="domain" description="TPX2 C-terminal" evidence="7">
    <location>
        <begin position="519"/>
        <end position="585"/>
    </location>
</feature>
<feature type="region of interest" description="Disordered" evidence="6">
    <location>
        <begin position="211"/>
        <end position="236"/>
    </location>
</feature>
<evidence type="ECO:0000256" key="1">
    <source>
        <dbReference type="ARBA" id="ARBA00004245"/>
    </source>
</evidence>
<dbReference type="Pfam" id="PF06886">
    <property type="entry name" value="TPX2"/>
    <property type="match status" value="2"/>
</dbReference>
<evidence type="ECO:0000313" key="8">
    <source>
        <dbReference type="EMBL" id="KAK9809343.1"/>
    </source>
</evidence>
<keyword evidence="4" id="KW-0206">Cytoskeleton</keyword>
<dbReference type="InterPro" id="IPR009675">
    <property type="entry name" value="TPX2_fam"/>
</dbReference>
<accession>A0AAW1PHL4</accession>
<reference evidence="8 9" key="1">
    <citation type="journal article" date="2024" name="Nat. Commun.">
        <title>Phylogenomics reveals the evolutionary origins of lichenization in chlorophyte algae.</title>
        <authorList>
            <person name="Puginier C."/>
            <person name="Libourel C."/>
            <person name="Otte J."/>
            <person name="Skaloud P."/>
            <person name="Haon M."/>
            <person name="Grisel S."/>
            <person name="Petersen M."/>
            <person name="Berrin J.G."/>
            <person name="Delaux P.M."/>
            <person name="Dal Grande F."/>
            <person name="Keller J."/>
        </authorList>
    </citation>
    <scope>NUCLEOTIDE SEQUENCE [LARGE SCALE GENOMIC DNA]</scope>
    <source>
        <strain evidence="8 9">SAG 2036</strain>
    </source>
</reference>
<feature type="compositionally biased region" description="Basic residues" evidence="6">
    <location>
        <begin position="581"/>
        <end position="609"/>
    </location>
</feature>
<organism evidence="8 9">
    <name type="scientific">Symbiochloris irregularis</name>
    <dbReference type="NCBI Taxonomy" id="706552"/>
    <lineage>
        <taxon>Eukaryota</taxon>
        <taxon>Viridiplantae</taxon>
        <taxon>Chlorophyta</taxon>
        <taxon>core chlorophytes</taxon>
        <taxon>Trebouxiophyceae</taxon>
        <taxon>Trebouxiales</taxon>
        <taxon>Trebouxiaceae</taxon>
        <taxon>Symbiochloris</taxon>
    </lineage>
</organism>
<gene>
    <name evidence="8" type="ORF">WJX73_007210</name>
</gene>
<keyword evidence="5" id="KW-0175">Coiled coil</keyword>
<dbReference type="PANTHER" id="PTHR14326">
    <property type="entry name" value="TARGETING PROTEIN FOR XKLP2"/>
    <property type="match status" value="1"/>
</dbReference>
<dbReference type="InterPro" id="IPR027329">
    <property type="entry name" value="TPX2_C"/>
</dbReference>
<feature type="region of interest" description="Disordered" evidence="6">
    <location>
        <begin position="458"/>
        <end position="504"/>
    </location>
</feature>
<dbReference type="GO" id="GO:0060236">
    <property type="term" value="P:regulation of mitotic spindle organization"/>
    <property type="evidence" value="ECO:0007669"/>
    <property type="project" value="InterPro"/>
</dbReference>
<feature type="coiled-coil region" evidence="5">
    <location>
        <begin position="526"/>
        <end position="565"/>
    </location>
</feature>
<dbReference type="GO" id="GO:0005819">
    <property type="term" value="C:spindle"/>
    <property type="evidence" value="ECO:0007669"/>
    <property type="project" value="InterPro"/>
</dbReference>
<evidence type="ECO:0000256" key="4">
    <source>
        <dbReference type="ARBA" id="ARBA00023212"/>
    </source>
</evidence>
<evidence type="ECO:0000259" key="7">
    <source>
        <dbReference type="Pfam" id="PF06886"/>
    </source>
</evidence>
<feature type="region of interest" description="Disordered" evidence="6">
    <location>
        <begin position="321"/>
        <end position="344"/>
    </location>
</feature>
<protein>
    <recommendedName>
        <fullName evidence="7">TPX2 C-terminal domain-containing protein</fullName>
    </recommendedName>
</protein>
<dbReference type="PANTHER" id="PTHR14326:SF44">
    <property type="entry name" value="TARGETING PROTEIN FOR XKLP2"/>
    <property type="match status" value="1"/>
</dbReference>
<comment type="similarity">
    <text evidence="2">Belongs to the TPX2 family.</text>
</comment>